<name>A0A9Q0W3W2_SALPP</name>
<reference evidence="1" key="1">
    <citation type="submission" date="2022-11" db="EMBL/GenBank/DDBJ databases">
        <authorList>
            <person name="Hyden B.L."/>
            <person name="Feng K."/>
            <person name="Yates T."/>
            <person name="Jawdy S."/>
            <person name="Smart L.B."/>
            <person name="Muchero W."/>
        </authorList>
    </citation>
    <scope>NUCLEOTIDE SEQUENCE</scope>
    <source>
        <tissue evidence="1">Shoot tip</tissue>
    </source>
</reference>
<evidence type="ECO:0000313" key="1">
    <source>
        <dbReference type="EMBL" id="KAJ6759708.1"/>
    </source>
</evidence>
<evidence type="ECO:0000313" key="2">
    <source>
        <dbReference type="Proteomes" id="UP001151532"/>
    </source>
</evidence>
<dbReference type="AlphaFoldDB" id="A0A9Q0W3W2"/>
<comment type="caution">
    <text evidence="1">The sequence shown here is derived from an EMBL/GenBank/DDBJ whole genome shotgun (WGS) entry which is preliminary data.</text>
</comment>
<protein>
    <submittedName>
        <fullName evidence="1">Uncharacterized protein</fullName>
    </submittedName>
</protein>
<keyword evidence="2" id="KW-1185">Reference proteome</keyword>
<sequence length="17" mass="1964">MNVLAVLLHPLPLHLHF</sequence>
<accession>A0A9Q0W3W2</accession>
<gene>
    <name evidence="1" type="ORF">OIU79_024718</name>
</gene>
<dbReference type="EMBL" id="JAPFFK010000006">
    <property type="protein sequence ID" value="KAJ6759708.1"/>
    <property type="molecule type" value="Genomic_DNA"/>
</dbReference>
<dbReference type="Proteomes" id="UP001151532">
    <property type="component" value="Chromosome 15Z"/>
</dbReference>
<organism evidence="1 2">
    <name type="scientific">Salix purpurea</name>
    <name type="common">Purple osier willow</name>
    <dbReference type="NCBI Taxonomy" id="77065"/>
    <lineage>
        <taxon>Eukaryota</taxon>
        <taxon>Viridiplantae</taxon>
        <taxon>Streptophyta</taxon>
        <taxon>Embryophyta</taxon>
        <taxon>Tracheophyta</taxon>
        <taxon>Spermatophyta</taxon>
        <taxon>Magnoliopsida</taxon>
        <taxon>eudicotyledons</taxon>
        <taxon>Gunneridae</taxon>
        <taxon>Pentapetalae</taxon>
        <taxon>rosids</taxon>
        <taxon>fabids</taxon>
        <taxon>Malpighiales</taxon>
        <taxon>Salicaceae</taxon>
        <taxon>Saliceae</taxon>
        <taxon>Salix</taxon>
    </lineage>
</organism>
<proteinExistence type="predicted"/>
<reference evidence="1" key="2">
    <citation type="journal article" date="2023" name="Int. J. Mol. Sci.">
        <title>De Novo Assembly and Annotation of 11 Diverse Shrub Willow (Salix) Genomes Reveals Novel Gene Organization in Sex-Linked Regions.</title>
        <authorList>
            <person name="Hyden B."/>
            <person name="Feng K."/>
            <person name="Yates T.B."/>
            <person name="Jawdy S."/>
            <person name="Cereghino C."/>
            <person name="Smart L.B."/>
            <person name="Muchero W."/>
        </authorList>
    </citation>
    <scope>NUCLEOTIDE SEQUENCE</scope>
    <source>
        <tissue evidence="1">Shoot tip</tissue>
    </source>
</reference>